<dbReference type="RefSeq" id="WP_201682205.1">
    <property type="nucleotide sequence ID" value="NZ_JAEQNA010000001.1"/>
</dbReference>
<organism evidence="2 3">
    <name type="scientific">Ramlibacter aurantiacus</name>
    <dbReference type="NCBI Taxonomy" id="2801330"/>
    <lineage>
        <taxon>Bacteria</taxon>
        <taxon>Pseudomonadati</taxon>
        <taxon>Pseudomonadota</taxon>
        <taxon>Betaproteobacteria</taxon>
        <taxon>Burkholderiales</taxon>
        <taxon>Comamonadaceae</taxon>
        <taxon>Ramlibacter</taxon>
    </lineage>
</organism>
<proteinExistence type="predicted"/>
<dbReference type="AlphaFoldDB" id="A0A937D4R4"/>
<comment type="caution">
    <text evidence="2">The sequence shown here is derived from an EMBL/GenBank/DDBJ whole genome shotgun (WGS) entry which is preliminary data.</text>
</comment>
<feature type="region of interest" description="Disordered" evidence="1">
    <location>
        <begin position="1"/>
        <end position="46"/>
    </location>
</feature>
<keyword evidence="3" id="KW-1185">Reference proteome</keyword>
<dbReference type="EMBL" id="JAEQNA010000001">
    <property type="protein sequence ID" value="MBL0419153.1"/>
    <property type="molecule type" value="Genomic_DNA"/>
</dbReference>
<evidence type="ECO:0000313" key="3">
    <source>
        <dbReference type="Proteomes" id="UP000613011"/>
    </source>
</evidence>
<evidence type="ECO:0000313" key="2">
    <source>
        <dbReference type="EMBL" id="MBL0419153.1"/>
    </source>
</evidence>
<reference evidence="2" key="1">
    <citation type="submission" date="2021-01" db="EMBL/GenBank/DDBJ databases">
        <title>Ramlibacter sp. strain AW1 16S ribosomal RNA gene Genome sequencing and assembly.</title>
        <authorList>
            <person name="Kang M."/>
        </authorList>
    </citation>
    <scope>NUCLEOTIDE SEQUENCE</scope>
    <source>
        <strain evidence="2">AW1</strain>
    </source>
</reference>
<dbReference type="Proteomes" id="UP000613011">
    <property type="component" value="Unassembled WGS sequence"/>
</dbReference>
<accession>A0A937D4R4</accession>
<protein>
    <submittedName>
        <fullName evidence="2">Uncharacterized protein</fullName>
    </submittedName>
</protein>
<evidence type="ECO:0000256" key="1">
    <source>
        <dbReference type="SAM" id="MobiDB-lite"/>
    </source>
</evidence>
<gene>
    <name evidence="2" type="ORF">JI739_02220</name>
</gene>
<name>A0A937D4R4_9BURK</name>
<sequence length="71" mass="6914">MATVSGPGPVRGQPFPPGADPGRADRALSAQARQPGLPAPRSPLAGTGTLASADLALTKDALLSGAADPVE</sequence>